<feature type="region of interest" description="Disordered" evidence="1">
    <location>
        <begin position="1"/>
        <end position="89"/>
    </location>
</feature>
<name>A0A0G1GE12_9BACT</name>
<evidence type="ECO:0000256" key="1">
    <source>
        <dbReference type="SAM" id="MobiDB-lite"/>
    </source>
</evidence>
<evidence type="ECO:0000313" key="3">
    <source>
        <dbReference type="Proteomes" id="UP000034090"/>
    </source>
</evidence>
<reference evidence="2 3" key="1">
    <citation type="journal article" date="2015" name="Nature">
        <title>rRNA introns, odd ribosomes, and small enigmatic genomes across a large radiation of phyla.</title>
        <authorList>
            <person name="Brown C.T."/>
            <person name="Hug L.A."/>
            <person name="Thomas B.C."/>
            <person name="Sharon I."/>
            <person name="Castelle C.J."/>
            <person name="Singh A."/>
            <person name="Wilkins M.J."/>
            <person name="Williams K.H."/>
            <person name="Banfield J.F."/>
        </authorList>
    </citation>
    <scope>NUCLEOTIDE SEQUENCE [LARGE SCALE GENOMIC DNA]</scope>
</reference>
<dbReference type="Proteomes" id="UP000034090">
    <property type="component" value="Unassembled WGS sequence"/>
</dbReference>
<feature type="compositionally biased region" description="Acidic residues" evidence="1">
    <location>
        <begin position="19"/>
        <end position="36"/>
    </location>
</feature>
<gene>
    <name evidence="2" type="ORF">UV74_C0013G0210</name>
</gene>
<dbReference type="STRING" id="1618578.UV74_C0013G0210"/>
<proteinExistence type="predicted"/>
<accession>A0A0G1GE12</accession>
<sequence>MARPKPEDLEEEFKKQDSEVYEPELTGEDDTVDILEDAIGNEPEDDKPFTIAEEVEKDELEHNEKPINDYADEEESEEAPRELESEEEI</sequence>
<protein>
    <submittedName>
        <fullName evidence="2">Uncharacterized protein</fullName>
    </submittedName>
</protein>
<organism evidence="2 3">
    <name type="scientific">Candidatus Woesebacteria bacterium GW2011_GWB1_43_14</name>
    <dbReference type="NCBI Taxonomy" id="1618578"/>
    <lineage>
        <taxon>Bacteria</taxon>
        <taxon>Candidatus Woeseibacteriota</taxon>
    </lineage>
</organism>
<dbReference type="AlphaFoldDB" id="A0A0G1GE12"/>
<feature type="compositionally biased region" description="Basic and acidic residues" evidence="1">
    <location>
        <begin position="1"/>
        <end position="18"/>
    </location>
</feature>
<evidence type="ECO:0000313" key="2">
    <source>
        <dbReference type="EMBL" id="KKS97088.1"/>
    </source>
</evidence>
<dbReference type="EMBL" id="LCFQ01000013">
    <property type="protein sequence ID" value="KKS97088.1"/>
    <property type="molecule type" value="Genomic_DNA"/>
</dbReference>
<comment type="caution">
    <text evidence="2">The sequence shown here is derived from an EMBL/GenBank/DDBJ whole genome shotgun (WGS) entry which is preliminary data.</text>
</comment>